<comment type="caution">
    <text evidence="2">The sequence shown here is derived from an EMBL/GenBank/DDBJ whole genome shotgun (WGS) entry which is preliminary data.</text>
</comment>
<feature type="region of interest" description="Disordered" evidence="1">
    <location>
        <begin position="93"/>
        <end position="130"/>
    </location>
</feature>
<accession>A0A132PL17</accession>
<dbReference type="RefSeq" id="WP_067850794.1">
    <property type="nucleotide sequence ID" value="NZ_LGTW01000010.1"/>
</dbReference>
<dbReference type="InterPro" id="IPR022536">
    <property type="entry name" value="EspC"/>
</dbReference>
<reference evidence="2 3" key="1">
    <citation type="submission" date="2015-07" db="EMBL/GenBank/DDBJ databases">
        <title>A draft genome sequence of Mycobacterium wolinskyi.</title>
        <authorList>
            <person name="de Man T.J."/>
            <person name="Perry K.A."/>
            <person name="Coulliette A.D."/>
            <person name="Jensen B."/>
            <person name="Toney N.C."/>
            <person name="Limbago B.M."/>
            <person name="Noble-Wang J."/>
        </authorList>
    </citation>
    <scope>NUCLEOTIDE SEQUENCE [LARGE SCALE GENOMIC DNA]</scope>
    <source>
        <strain evidence="2 3">CDC_01</strain>
    </source>
</reference>
<keyword evidence="3" id="KW-1185">Reference proteome</keyword>
<evidence type="ECO:0000256" key="1">
    <source>
        <dbReference type="SAM" id="MobiDB-lite"/>
    </source>
</evidence>
<evidence type="ECO:0008006" key="4">
    <source>
        <dbReference type="Google" id="ProtNLM"/>
    </source>
</evidence>
<dbReference type="EMBL" id="LGTW01000010">
    <property type="protein sequence ID" value="KWX23045.1"/>
    <property type="molecule type" value="Genomic_DNA"/>
</dbReference>
<dbReference type="PATRIC" id="fig|59750.3.peg.732"/>
<evidence type="ECO:0000313" key="3">
    <source>
        <dbReference type="Proteomes" id="UP000070612"/>
    </source>
</evidence>
<gene>
    <name evidence="2" type="ORF">AFM11_16895</name>
</gene>
<feature type="region of interest" description="Disordered" evidence="1">
    <location>
        <begin position="206"/>
        <end position="266"/>
    </location>
</feature>
<dbReference type="Proteomes" id="UP000070612">
    <property type="component" value="Unassembled WGS sequence"/>
</dbReference>
<dbReference type="Pfam" id="PF10824">
    <property type="entry name" value="T7SS_ESX_EspC"/>
    <property type="match status" value="1"/>
</dbReference>
<name>A0A132PL17_9MYCO</name>
<evidence type="ECO:0000313" key="2">
    <source>
        <dbReference type="EMBL" id="KWX23045.1"/>
    </source>
</evidence>
<feature type="compositionally biased region" description="Basic and acidic residues" evidence="1">
    <location>
        <begin position="232"/>
        <end position="251"/>
    </location>
</feature>
<dbReference type="AlphaFoldDB" id="A0A132PL17"/>
<feature type="compositionally biased region" description="Low complexity" evidence="1">
    <location>
        <begin position="206"/>
        <end position="219"/>
    </location>
</feature>
<dbReference type="GO" id="GO:0009306">
    <property type="term" value="P:protein secretion"/>
    <property type="evidence" value="ECO:0007669"/>
    <property type="project" value="InterPro"/>
</dbReference>
<organism evidence="2 3">
    <name type="scientific">Mycolicibacterium wolinskyi</name>
    <dbReference type="NCBI Taxonomy" id="59750"/>
    <lineage>
        <taxon>Bacteria</taxon>
        <taxon>Bacillati</taxon>
        <taxon>Actinomycetota</taxon>
        <taxon>Actinomycetes</taxon>
        <taxon>Mycobacteriales</taxon>
        <taxon>Mycobacteriaceae</taxon>
        <taxon>Mycolicibacterium</taxon>
    </lineage>
</organism>
<proteinExistence type="predicted"/>
<sequence>MNQFVANTGAMNTWQQQLTDLSTDVGNFINSAPGVSTVLNSHGTIGHPMQTAFDAAQSARGSAMGATQSASAKISDLLRQAAQAYERGDMASADKLKAQAQQMEGAAGAPSTAGGAPSAGGQDGGAQSAGQMMGQFGQIAGQMMQGVTQPLQGMAQALGQMPQQVFQGVQGIVQTATQGAAGAGGGAAAAAAAQGANAGAAQAGEAPAGAAPAGAGAPETGEKAPVQSGIMSEERMRELQGEREEMQRMDHAPVGQERPGINPVNL</sequence>
<dbReference type="STRING" id="59750.AWC31_01465"/>
<protein>
    <recommendedName>
        <fullName evidence="4">ESX-1 secretion-associated protein</fullName>
    </recommendedName>
</protein>
<feature type="compositionally biased region" description="Low complexity" evidence="1">
    <location>
        <begin position="98"/>
        <end position="116"/>
    </location>
</feature>